<protein>
    <submittedName>
        <fullName evidence="1">DUF523 domain-containing protein</fullName>
    </submittedName>
</protein>
<proteinExistence type="predicted"/>
<sequence length="167" mass="18205">MIVISACLGGIACRYDGNDNLVSKIEELLQQEDTVLICPEVLGGLPTPRPSAEIIGGNGDDVLDGKAKVMTKDGEDVTESFVSGAYKALEQIKNLHPEYIILKERSPSCGSSTIYTGEFNGNKQTGYGVTTALFKRHGFTVISEEDFENIKGIDPVRQFLFSFLFCT</sequence>
<dbReference type="PANTHER" id="PTHR30087:SF1">
    <property type="entry name" value="HYPOTHETICAL CYTOSOLIC PROTEIN"/>
    <property type="match status" value="1"/>
</dbReference>
<organism evidence="1 2">
    <name type="scientific">Bacillus shihchuchen</name>
    <dbReference type="NCBI Taxonomy" id="3036942"/>
    <lineage>
        <taxon>Bacteria</taxon>
        <taxon>Bacillati</taxon>
        <taxon>Bacillota</taxon>
        <taxon>Bacilli</taxon>
        <taxon>Bacillales</taxon>
        <taxon>Bacillaceae</taxon>
        <taxon>Bacillus</taxon>
        <taxon>Bacillus cereus group</taxon>
    </lineage>
</organism>
<reference evidence="1 2" key="1">
    <citation type="journal article" date="2023" name="Int. J. Mol. Sci.">
        <title>Pathogenicity and Genomic Characterization of a Novel Genospecies, Bacillus shihchuchen, of the Bacillus cereus Group Isolated from Chinese Softshell Turtle (Pelodiscus sinensis).</title>
        <authorList>
            <person name="Cheng L.W."/>
            <person name="Byadgi O.V."/>
            <person name="Tsai C.E."/>
            <person name="Wang P.C."/>
            <person name="Chen S.C."/>
        </authorList>
    </citation>
    <scope>NUCLEOTIDE SEQUENCE [LARGE SCALE GENOMIC DNA]</scope>
    <source>
        <strain evidence="1 2">QF108-045</strain>
    </source>
</reference>
<gene>
    <name evidence="1" type="ORF">P6F46_02200</name>
</gene>
<dbReference type="PANTHER" id="PTHR30087">
    <property type="entry name" value="INNER MEMBRANE PROTEIN"/>
    <property type="match status" value="1"/>
</dbReference>
<dbReference type="Proteomes" id="UP001229716">
    <property type="component" value="Unassembled WGS sequence"/>
</dbReference>
<dbReference type="InterPro" id="IPR007553">
    <property type="entry name" value="2-thiour_desulf"/>
</dbReference>
<accession>A0ABT7KRV3</accession>
<evidence type="ECO:0000313" key="2">
    <source>
        <dbReference type="Proteomes" id="UP001229716"/>
    </source>
</evidence>
<keyword evidence="2" id="KW-1185">Reference proteome</keyword>
<dbReference type="EMBL" id="JASWHZ010000001">
    <property type="protein sequence ID" value="MDL2416953.1"/>
    <property type="molecule type" value="Genomic_DNA"/>
</dbReference>
<name>A0ABT7KRV3_9BACI</name>
<comment type="caution">
    <text evidence="1">The sequence shown here is derived from an EMBL/GenBank/DDBJ whole genome shotgun (WGS) entry which is preliminary data.</text>
</comment>
<dbReference type="Pfam" id="PF04463">
    <property type="entry name" value="2-thiour_desulf"/>
    <property type="match status" value="1"/>
</dbReference>
<evidence type="ECO:0000313" key="1">
    <source>
        <dbReference type="EMBL" id="MDL2416953.1"/>
    </source>
</evidence>